<name>A0A9D2D5R7_9FIRM</name>
<feature type="active site" description="Proton acceptor" evidence="12">
    <location>
        <position position="8"/>
    </location>
</feature>
<evidence type="ECO:0000256" key="13">
    <source>
        <dbReference type="RuleBase" id="RU003657"/>
    </source>
</evidence>
<dbReference type="EMBL" id="DXCF01000005">
    <property type="protein sequence ID" value="HIZ09142.1"/>
    <property type="molecule type" value="Genomic_DNA"/>
</dbReference>
<protein>
    <recommendedName>
        <fullName evidence="6 12">1-(5-phosphoribosyl)-5-[(5-phosphoribosylamino)methylideneamino] imidazole-4-carboxamide isomerase</fullName>
        <ecNumber evidence="5 12">5.3.1.16</ecNumber>
    </recommendedName>
    <alternativeName>
        <fullName evidence="11 12">Phosphoribosylformimino-5-aminoimidazole carboxamide ribotide isomerase</fullName>
    </alternativeName>
</protein>
<dbReference type="PANTHER" id="PTHR43090">
    <property type="entry name" value="1-(5-PHOSPHORIBOSYL)-5-[(5-PHOSPHORIBOSYLAMINO)METHYLIDENEAMINO] IMIDAZOLE-4-CARBOXAMIDE ISOMERASE"/>
    <property type="match status" value="1"/>
</dbReference>
<evidence type="ECO:0000256" key="14">
    <source>
        <dbReference type="RuleBase" id="RU003658"/>
    </source>
</evidence>
<dbReference type="InterPro" id="IPR023016">
    <property type="entry name" value="HisA/PriA"/>
</dbReference>
<dbReference type="CDD" id="cd04732">
    <property type="entry name" value="HisA"/>
    <property type="match status" value="1"/>
</dbReference>
<evidence type="ECO:0000313" key="16">
    <source>
        <dbReference type="Proteomes" id="UP000824025"/>
    </source>
</evidence>
<evidence type="ECO:0000313" key="15">
    <source>
        <dbReference type="EMBL" id="HIZ09142.1"/>
    </source>
</evidence>
<dbReference type="InterPro" id="IPR011060">
    <property type="entry name" value="RibuloseP-bd_barrel"/>
</dbReference>
<accession>A0A9D2D5R7</accession>
<dbReference type="GO" id="GO:0003949">
    <property type="term" value="F:1-(5-phosphoribosyl)-5-[(5-phosphoribosylamino)methylideneamino]imidazole-4-carboxamide isomerase activity"/>
    <property type="evidence" value="ECO:0007669"/>
    <property type="project" value="UniProtKB-UniRule"/>
</dbReference>
<dbReference type="FunFam" id="3.20.20.70:FF:000009">
    <property type="entry name" value="1-(5-phosphoribosyl)-5-[(5-phosphoribosylamino)methylideneamino] imidazole-4-carboxamide isomerase"/>
    <property type="match status" value="1"/>
</dbReference>
<dbReference type="Pfam" id="PF00977">
    <property type="entry name" value="His_biosynth"/>
    <property type="match status" value="1"/>
</dbReference>
<comment type="caution">
    <text evidence="15">The sequence shown here is derived from an EMBL/GenBank/DDBJ whole genome shotgun (WGS) entry which is preliminary data.</text>
</comment>
<evidence type="ECO:0000256" key="2">
    <source>
        <dbReference type="ARBA" id="ARBA00004496"/>
    </source>
</evidence>
<dbReference type="InterPro" id="IPR006062">
    <property type="entry name" value="His_biosynth"/>
</dbReference>
<evidence type="ECO:0000256" key="6">
    <source>
        <dbReference type="ARBA" id="ARBA00018464"/>
    </source>
</evidence>
<dbReference type="GO" id="GO:0000105">
    <property type="term" value="P:L-histidine biosynthetic process"/>
    <property type="evidence" value="ECO:0007669"/>
    <property type="project" value="UniProtKB-UniRule"/>
</dbReference>
<keyword evidence="7 12" id="KW-0963">Cytoplasm</keyword>
<dbReference type="HAMAP" id="MF_01014">
    <property type="entry name" value="HisA"/>
    <property type="match status" value="1"/>
</dbReference>
<evidence type="ECO:0000256" key="11">
    <source>
        <dbReference type="ARBA" id="ARBA00030547"/>
    </source>
</evidence>
<evidence type="ECO:0000256" key="8">
    <source>
        <dbReference type="ARBA" id="ARBA00022605"/>
    </source>
</evidence>
<dbReference type="SUPFAM" id="SSF51366">
    <property type="entry name" value="Ribulose-phoshate binding barrel"/>
    <property type="match status" value="1"/>
</dbReference>
<keyword evidence="8 12" id="KW-0028">Amino-acid biosynthesis</keyword>
<keyword evidence="10 12" id="KW-0413">Isomerase</keyword>
<proteinExistence type="inferred from homology"/>
<comment type="subcellular location">
    <subcellularLocation>
        <location evidence="2 12 14">Cytoplasm</location>
    </subcellularLocation>
</comment>
<evidence type="ECO:0000256" key="12">
    <source>
        <dbReference type="HAMAP-Rule" id="MF_01014"/>
    </source>
</evidence>
<evidence type="ECO:0000256" key="5">
    <source>
        <dbReference type="ARBA" id="ARBA00012550"/>
    </source>
</evidence>
<gene>
    <name evidence="12 15" type="primary">hisA</name>
    <name evidence="15" type="ORF">H9726_01515</name>
</gene>
<evidence type="ECO:0000256" key="4">
    <source>
        <dbReference type="ARBA" id="ARBA00009667"/>
    </source>
</evidence>
<sequence length="236" mass="25156">MILFPAIDILEGRAVRLYKGDKNKVTDYGDPVAFAEKWAEAGAGWLHVVDLSGAFSGKSGIDGVISEIKKRVNIRIQSGGGLRKVTDIRRRLDAGADRAVIGTMAVSDPDEFALAAYSFPEKIVAGIDARGGMLAVKGWTETTDISAAAFGKKCVRMGIRWALFTDISKDGAMQGVNLCETVRMQKETGLNVIASGGVSSLKDIENLKDSGVAGCVLGRSVYDGAVDLKEAIRLCR</sequence>
<evidence type="ECO:0000256" key="7">
    <source>
        <dbReference type="ARBA" id="ARBA00022490"/>
    </source>
</evidence>
<evidence type="ECO:0000256" key="3">
    <source>
        <dbReference type="ARBA" id="ARBA00005133"/>
    </source>
</evidence>
<dbReference type="NCBIfam" id="TIGR00007">
    <property type="entry name" value="1-(5-phosphoribosyl)-5-[(5-phosphoribosylamino)methylideneamino]imidazole-4-carboxamide isomerase"/>
    <property type="match status" value="1"/>
</dbReference>
<dbReference type="InterPro" id="IPR006063">
    <property type="entry name" value="HisA_bact_arch"/>
</dbReference>
<evidence type="ECO:0000256" key="10">
    <source>
        <dbReference type="ARBA" id="ARBA00023235"/>
    </source>
</evidence>
<dbReference type="AlphaFoldDB" id="A0A9D2D5R7"/>
<reference evidence="15" key="1">
    <citation type="journal article" date="2021" name="PeerJ">
        <title>Extensive microbial diversity within the chicken gut microbiome revealed by metagenomics and culture.</title>
        <authorList>
            <person name="Gilroy R."/>
            <person name="Ravi A."/>
            <person name="Getino M."/>
            <person name="Pursley I."/>
            <person name="Horton D.L."/>
            <person name="Alikhan N.F."/>
            <person name="Baker D."/>
            <person name="Gharbi K."/>
            <person name="Hall N."/>
            <person name="Watson M."/>
            <person name="Adriaenssens E.M."/>
            <person name="Foster-Nyarko E."/>
            <person name="Jarju S."/>
            <person name="Secka A."/>
            <person name="Antonio M."/>
            <person name="Oren A."/>
            <person name="Chaudhuri R.R."/>
            <person name="La Ragione R."/>
            <person name="Hildebrand F."/>
            <person name="Pallen M.J."/>
        </authorList>
    </citation>
    <scope>NUCLEOTIDE SEQUENCE</scope>
    <source>
        <strain evidence="15">CHK192-19661</strain>
    </source>
</reference>
<dbReference type="PANTHER" id="PTHR43090:SF2">
    <property type="entry name" value="1-(5-PHOSPHORIBOSYL)-5-[(5-PHOSPHORIBOSYLAMINO)METHYLIDENEAMINO] IMIDAZOLE-4-CARBOXAMIDE ISOMERASE"/>
    <property type="match status" value="1"/>
</dbReference>
<evidence type="ECO:0000256" key="1">
    <source>
        <dbReference type="ARBA" id="ARBA00000901"/>
    </source>
</evidence>
<organism evidence="15 16">
    <name type="scientific">Candidatus Borkfalkia avicola</name>
    <dbReference type="NCBI Taxonomy" id="2838503"/>
    <lineage>
        <taxon>Bacteria</taxon>
        <taxon>Bacillati</taxon>
        <taxon>Bacillota</taxon>
        <taxon>Clostridia</taxon>
        <taxon>Christensenellales</taxon>
        <taxon>Christensenellaceae</taxon>
        <taxon>Candidatus Borkfalkia</taxon>
    </lineage>
</organism>
<dbReference type="GO" id="GO:0005737">
    <property type="term" value="C:cytoplasm"/>
    <property type="evidence" value="ECO:0007669"/>
    <property type="project" value="UniProtKB-SubCell"/>
</dbReference>
<dbReference type="GO" id="GO:0000162">
    <property type="term" value="P:L-tryptophan biosynthetic process"/>
    <property type="evidence" value="ECO:0007669"/>
    <property type="project" value="TreeGrafter"/>
</dbReference>
<dbReference type="Proteomes" id="UP000824025">
    <property type="component" value="Unassembled WGS sequence"/>
</dbReference>
<evidence type="ECO:0000256" key="9">
    <source>
        <dbReference type="ARBA" id="ARBA00023102"/>
    </source>
</evidence>
<feature type="active site" description="Proton donor" evidence="12">
    <location>
        <position position="128"/>
    </location>
</feature>
<comment type="catalytic activity">
    <reaction evidence="1 12 14">
        <text>1-(5-phospho-beta-D-ribosyl)-5-[(5-phospho-beta-D-ribosylamino)methylideneamino]imidazole-4-carboxamide = 5-[(5-phospho-1-deoxy-D-ribulos-1-ylimino)methylamino]-1-(5-phospho-beta-D-ribosyl)imidazole-4-carboxamide</text>
        <dbReference type="Rhea" id="RHEA:15469"/>
        <dbReference type="ChEBI" id="CHEBI:58435"/>
        <dbReference type="ChEBI" id="CHEBI:58525"/>
        <dbReference type="EC" id="5.3.1.16"/>
    </reaction>
</comment>
<dbReference type="InterPro" id="IPR013785">
    <property type="entry name" value="Aldolase_TIM"/>
</dbReference>
<dbReference type="EC" id="5.3.1.16" evidence="5 12"/>
<reference evidence="15" key="2">
    <citation type="submission" date="2021-04" db="EMBL/GenBank/DDBJ databases">
        <authorList>
            <person name="Gilroy R."/>
        </authorList>
    </citation>
    <scope>NUCLEOTIDE SEQUENCE</scope>
    <source>
        <strain evidence="15">CHK192-19661</strain>
    </source>
</reference>
<dbReference type="Gene3D" id="3.20.20.70">
    <property type="entry name" value="Aldolase class I"/>
    <property type="match status" value="1"/>
</dbReference>
<keyword evidence="9 12" id="KW-0368">Histidine biosynthesis</keyword>
<dbReference type="InterPro" id="IPR044524">
    <property type="entry name" value="Isoase_HisA-like"/>
</dbReference>
<comment type="pathway">
    <text evidence="3 12 14">Amino-acid biosynthesis; L-histidine biosynthesis; L-histidine from 5-phospho-alpha-D-ribose 1-diphosphate: step 4/9.</text>
</comment>
<comment type="similarity">
    <text evidence="4 12 13">Belongs to the HisA/HisF family.</text>
</comment>